<dbReference type="RefSeq" id="WP_084422998.1">
    <property type="nucleotide sequence ID" value="NZ_LWSK01000197.1"/>
</dbReference>
<gene>
    <name evidence="2" type="ORF">LF1_44870</name>
</gene>
<evidence type="ECO:0000313" key="3">
    <source>
        <dbReference type="Proteomes" id="UP000322699"/>
    </source>
</evidence>
<evidence type="ECO:0000256" key="1">
    <source>
        <dbReference type="SAM" id="Phobius"/>
    </source>
</evidence>
<comment type="caution">
    <text evidence="2">The sequence shown here is derived from an EMBL/GenBank/DDBJ whole genome shotgun (WGS) entry which is preliminary data.</text>
</comment>
<organism evidence="2 3">
    <name type="scientific">Rubripirellula obstinata</name>
    <dbReference type="NCBI Taxonomy" id="406547"/>
    <lineage>
        <taxon>Bacteria</taxon>
        <taxon>Pseudomonadati</taxon>
        <taxon>Planctomycetota</taxon>
        <taxon>Planctomycetia</taxon>
        <taxon>Pirellulales</taxon>
        <taxon>Pirellulaceae</taxon>
        <taxon>Rubripirellula</taxon>
    </lineage>
</organism>
<keyword evidence="1" id="KW-0472">Membrane</keyword>
<keyword evidence="1" id="KW-1133">Transmembrane helix</keyword>
<dbReference type="Proteomes" id="UP000322699">
    <property type="component" value="Unassembled WGS sequence"/>
</dbReference>
<name>A0A5B1CMZ1_9BACT</name>
<evidence type="ECO:0000313" key="2">
    <source>
        <dbReference type="EMBL" id="KAA1261926.1"/>
    </source>
</evidence>
<protein>
    <recommendedName>
        <fullName evidence="4">DUF2752 domain-containing protein</fullName>
    </recommendedName>
</protein>
<evidence type="ECO:0008006" key="4">
    <source>
        <dbReference type="Google" id="ProtNLM"/>
    </source>
</evidence>
<reference evidence="2 3" key="1">
    <citation type="submission" date="2019-08" db="EMBL/GenBank/DDBJ databases">
        <title>Deep-cultivation of Planctomycetes and their phenomic and genomic characterization uncovers novel biology.</title>
        <authorList>
            <person name="Wiegand S."/>
            <person name="Jogler M."/>
            <person name="Boedeker C."/>
            <person name="Pinto D."/>
            <person name="Vollmers J."/>
            <person name="Rivas-Marin E."/>
            <person name="Kohn T."/>
            <person name="Peeters S.H."/>
            <person name="Heuer A."/>
            <person name="Rast P."/>
            <person name="Oberbeckmann S."/>
            <person name="Bunk B."/>
            <person name="Jeske O."/>
            <person name="Meyerdierks A."/>
            <person name="Storesund J.E."/>
            <person name="Kallscheuer N."/>
            <person name="Luecker S."/>
            <person name="Lage O.M."/>
            <person name="Pohl T."/>
            <person name="Merkel B.J."/>
            <person name="Hornburger P."/>
            <person name="Mueller R.-W."/>
            <person name="Bruemmer F."/>
            <person name="Labrenz M."/>
            <person name="Spormann A.M."/>
            <person name="Op Den Camp H."/>
            <person name="Overmann J."/>
            <person name="Amann R."/>
            <person name="Jetten M.S.M."/>
            <person name="Mascher T."/>
            <person name="Medema M.H."/>
            <person name="Devos D.P."/>
            <person name="Kaster A.-K."/>
            <person name="Ovreas L."/>
            <person name="Rohde M."/>
            <person name="Galperin M.Y."/>
            <person name="Jogler C."/>
        </authorList>
    </citation>
    <scope>NUCLEOTIDE SEQUENCE [LARGE SCALE GENOMIC DNA]</scope>
    <source>
        <strain evidence="2 3">LF1</strain>
    </source>
</reference>
<feature type="transmembrane region" description="Helical" evidence="1">
    <location>
        <begin position="135"/>
        <end position="153"/>
    </location>
</feature>
<dbReference type="Pfam" id="PF10825">
    <property type="entry name" value="DUF2752"/>
    <property type="match status" value="1"/>
</dbReference>
<keyword evidence="3" id="KW-1185">Reference proteome</keyword>
<feature type="transmembrane region" description="Helical" evidence="1">
    <location>
        <begin position="102"/>
        <end position="123"/>
    </location>
</feature>
<feature type="transmembrane region" description="Helical" evidence="1">
    <location>
        <begin position="26"/>
        <end position="46"/>
    </location>
</feature>
<sequence>MESDIKPDQSAATTAGHSTANRSSIWLIRLAAVGLSILPLSLLLVARTLTPDPDGLGTHQQLGLPPCSMRMMFNIRCPGCGMTTSWSHFARGQWISSVQSNLGGFLLAILTVSAAPILLKAAWISTPPSVKTQNAMVLALVAVAVVAVADWAWRLIL</sequence>
<dbReference type="InterPro" id="IPR021215">
    <property type="entry name" value="DUF2752"/>
</dbReference>
<dbReference type="OrthoDB" id="285957at2"/>
<accession>A0A5B1CMZ1</accession>
<keyword evidence="1" id="KW-0812">Transmembrane</keyword>
<dbReference type="EMBL" id="VRLW01000001">
    <property type="protein sequence ID" value="KAA1261926.1"/>
    <property type="molecule type" value="Genomic_DNA"/>
</dbReference>
<proteinExistence type="predicted"/>
<dbReference type="AlphaFoldDB" id="A0A5B1CMZ1"/>